<dbReference type="Gene3D" id="3.40.50.150">
    <property type="entry name" value="Vaccinia Virus protein VP39"/>
    <property type="match status" value="1"/>
</dbReference>
<dbReference type="AlphaFoldDB" id="A8ZMA8"/>
<dbReference type="InterPro" id="IPR029063">
    <property type="entry name" value="SAM-dependent_MTases_sf"/>
</dbReference>
<dbReference type="SUPFAM" id="SSF53335">
    <property type="entry name" value="S-adenosyl-L-methionine-dependent methyltransferases"/>
    <property type="match status" value="1"/>
</dbReference>
<geneLocation type="plasmid" evidence="2 3">
    <name>pREB3</name>
</geneLocation>
<name>A8ZMA8_ACAM1</name>
<dbReference type="KEGG" id="amr:AM1_C0009"/>
<keyword evidence="3" id="KW-1185">Reference proteome</keyword>
<evidence type="ECO:0000259" key="1">
    <source>
        <dbReference type="Pfam" id="PF08241"/>
    </source>
</evidence>
<proteinExistence type="predicted"/>
<organism evidence="2 3">
    <name type="scientific">Acaryochloris marina (strain MBIC 11017)</name>
    <dbReference type="NCBI Taxonomy" id="329726"/>
    <lineage>
        <taxon>Bacteria</taxon>
        <taxon>Bacillati</taxon>
        <taxon>Cyanobacteriota</taxon>
        <taxon>Cyanophyceae</taxon>
        <taxon>Acaryochloridales</taxon>
        <taxon>Acaryochloridaceae</taxon>
        <taxon>Acaryochloris</taxon>
    </lineage>
</organism>
<dbReference type="Proteomes" id="UP000000268">
    <property type="component" value="Plasmid pREB3"/>
</dbReference>
<dbReference type="EMBL" id="CP000840">
    <property type="protein sequence ID" value="ABW32319.1"/>
    <property type="molecule type" value="Genomic_DNA"/>
</dbReference>
<dbReference type="HOGENOM" id="CLU_1084604_0_0_3"/>
<dbReference type="InterPro" id="IPR013216">
    <property type="entry name" value="Methyltransf_11"/>
</dbReference>
<sequence>MQNQLEGSKWMANFQEIHAHMEFEEWAYQQGLQDSEKYLIETYLDKSGKTVEAGTGGGRILLAMQNLGFKHLYGFDYLTDFIDAATKNDQTQQIIFTAQNASQLNYQDCFFDNAIYLQQVVCYPDSDTERLKVLQEAYRILKVGGIAIFSVLLFDARLKSLAYSLFIQYIRLLRVLRFSQRSIQYLPSLQIQRQNNYSALLDAPPYMYWYKMEEFYRALTELNFEVIAMGTNHQVDCRKTSDTPTELAQLSLGNQLYCVCRK</sequence>
<feature type="domain" description="Methyltransferase type 11" evidence="1">
    <location>
        <begin position="52"/>
        <end position="149"/>
    </location>
</feature>
<dbReference type="Pfam" id="PF08241">
    <property type="entry name" value="Methyltransf_11"/>
    <property type="match status" value="1"/>
</dbReference>
<keyword evidence="2" id="KW-0614">Plasmid</keyword>
<dbReference type="CDD" id="cd02440">
    <property type="entry name" value="AdoMet_MTases"/>
    <property type="match status" value="1"/>
</dbReference>
<dbReference type="OrthoDB" id="511290at2"/>
<dbReference type="GO" id="GO:0008757">
    <property type="term" value="F:S-adenosylmethionine-dependent methyltransferase activity"/>
    <property type="evidence" value="ECO:0007669"/>
    <property type="project" value="InterPro"/>
</dbReference>
<evidence type="ECO:0000313" key="3">
    <source>
        <dbReference type="Proteomes" id="UP000000268"/>
    </source>
</evidence>
<gene>
    <name evidence="2" type="ordered locus">AM1_C0009</name>
</gene>
<accession>A8ZMA8</accession>
<reference evidence="2 3" key="1">
    <citation type="journal article" date="2008" name="Proc. Natl. Acad. Sci. U.S.A.">
        <title>Niche adaptation and genome expansion in the chlorophyll d-producing cyanobacterium Acaryochloris marina.</title>
        <authorList>
            <person name="Swingley W.D."/>
            <person name="Chen M."/>
            <person name="Cheung P.C."/>
            <person name="Conrad A.L."/>
            <person name="Dejesa L.C."/>
            <person name="Hao J."/>
            <person name="Honchak B.M."/>
            <person name="Karbach L.E."/>
            <person name="Kurdoglu A."/>
            <person name="Lahiri S."/>
            <person name="Mastrian S.D."/>
            <person name="Miyashita H."/>
            <person name="Page L."/>
            <person name="Ramakrishna P."/>
            <person name="Satoh S."/>
            <person name="Sattley W.M."/>
            <person name="Shimada Y."/>
            <person name="Taylor H.L."/>
            <person name="Tomo T."/>
            <person name="Tsuchiya T."/>
            <person name="Wang Z.T."/>
            <person name="Raymond J."/>
            <person name="Mimuro M."/>
            <person name="Blankenship R.E."/>
            <person name="Touchman J.W."/>
        </authorList>
    </citation>
    <scope>NUCLEOTIDE SEQUENCE [LARGE SCALE GENOMIC DNA]</scope>
    <source>
        <strain evidence="3">MBIC 11017</strain>
        <plasmid evidence="3">Plasmid pREB3</plasmid>
    </source>
</reference>
<evidence type="ECO:0000313" key="2">
    <source>
        <dbReference type="EMBL" id="ABW32319.1"/>
    </source>
</evidence>
<protein>
    <recommendedName>
        <fullName evidence="1">Methyltransferase type 11 domain-containing protein</fullName>
    </recommendedName>
</protein>